<dbReference type="SUPFAM" id="SSF48403">
    <property type="entry name" value="Ankyrin repeat"/>
    <property type="match status" value="1"/>
</dbReference>
<name>A0A7S0MZ86_9CHLO</name>
<protein>
    <submittedName>
        <fullName evidence="1">Uncharacterized protein</fullName>
    </submittedName>
</protein>
<dbReference type="AlphaFoldDB" id="A0A7S0MZ86"/>
<dbReference type="InterPro" id="IPR036770">
    <property type="entry name" value="Ankyrin_rpt-contain_sf"/>
</dbReference>
<reference evidence="1" key="1">
    <citation type="submission" date="2021-01" db="EMBL/GenBank/DDBJ databases">
        <authorList>
            <person name="Corre E."/>
            <person name="Pelletier E."/>
            <person name="Niang G."/>
            <person name="Scheremetjew M."/>
            <person name="Finn R."/>
            <person name="Kale V."/>
            <person name="Holt S."/>
            <person name="Cochrane G."/>
            <person name="Meng A."/>
            <person name="Brown T."/>
            <person name="Cohen L."/>
        </authorList>
    </citation>
    <scope>NUCLEOTIDE SEQUENCE</scope>
    <source>
        <strain evidence="1">CCMP722</strain>
    </source>
</reference>
<dbReference type="EMBL" id="HBFA01005788">
    <property type="protein sequence ID" value="CAD8653430.1"/>
    <property type="molecule type" value="Transcribed_RNA"/>
</dbReference>
<evidence type="ECO:0000313" key="1">
    <source>
        <dbReference type="EMBL" id="CAD8653430.1"/>
    </source>
</evidence>
<organism evidence="1">
    <name type="scientific">Pyramimonas obovata</name>
    <dbReference type="NCBI Taxonomy" id="1411642"/>
    <lineage>
        <taxon>Eukaryota</taxon>
        <taxon>Viridiplantae</taxon>
        <taxon>Chlorophyta</taxon>
        <taxon>Pyramimonadophyceae</taxon>
        <taxon>Pyramimonadales</taxon>
        <taxon>Pyramimonadaceae</taxon>
        <taxon>Pyramimonas</taxon>
        <taxon>Pyramimonas incertae sedis</taxon>
    </lineage>
</organism>
<dbReference type="GO" id="GO:0009941">
    <property type="term" value="C:chloroplast envelope"/>
    <property type="evidence" value="ECO:0007669"/>
    <property type="project" value="TreeGrafter"/>
</dbReference>
<sequence>MASIACTQIALRAARPAARQAPAASRGAAFLGGRKVRGSVCNGVRVSAWFKFGKNGANAEDAGIIGAQGRDEYIEDDVEQYFNYMGILAVEGSYDSMYEQVEAGTHPCDIILNWACAEGDLPKIEELLQAGANPNVANTRGETAFTNAGKVATQKKDEVMALIGPYKK</sequence>
<dbReference type="GO" id="GO:0006886">
    <property type="term" value="P:intracellular protein transport"/>
    <property type="evidence" value="ECO:0007669"/>
    <property type="project" value="InterPro"/>
</dbReference>
<gene>
    <name evidence="1" type="ORF">POBO1169_LOCUS2965</name>
</gene>
<proteinExistence type="predicted"/>
<dbReference type="Gene3D" id="1.25.40.20">
    <property type="entry name" value="Ankyrin repeat-containing domain"/>
    <property type="match status" value="1"/>
</dbReference>
<dbReference type="GO" id="GO:0009570">
    <property type="term" value="C:chloroplast stroma"/>
    <property type="evidence" value="ECO:0007669"/>
    <property type="project" value="InterPro"/>
</dbReference>
<dbReference type="PANTHER" id="PTHR47317:SF1">
    <property type="entry name" value="PROTEIN LHCP TRANSLOCATION DEFECT"/>
    <property type="match status" value="1"/>
</dbReference>
<dbReference type="GO" id="GO:0090391">
    <property type="term" value="P:granum assembly"/>
    <property type="evidence" value="ECO:0007669"/>
    <property type="project" value="InterPro"/>
</dbReference>
<accession>A0A7S0MZ86</accession>
<dbReference type="InterPro" id="IPR044242">
    <property type="entry name" value="LTD-like"/>
</dbReference>
<dbReference type="PANTHER" id="PTHR47317">
    <property type="entry name" value="PROTEIN LHCP TRANSLOCATION DEFECT"/>
    <property type="match status" value="1"/>
</dbReference>